<dbReference type="EMBL" id="CP042469">
    <property type="protein sequence ID" value="QOX62223.1"/>
    <property type="molecule type" value="Genomic_DNA"/>
</dbReference>
<sequence>MLGLSAIRDTVMNVAEAITAALEIETEIVDANLEIIGGTGRYTHKIGSFEEDGNIDSGAIYGKLLKSGRNYVCVDPESDLEYDPQEGEMAEICCPIKLEGMIVGLIGLVAFNEEQRDKIVMNKDTLTLFLERMAELLASKLSESEKRNQLQSIVESIHEGLIAIDNDCRIKSCNYEAEKLLGIKREFIEGSLLSEIWEIKDAERVIKSGIAAKDKEVIYRGRGEAEKRFLCSVVPIQAENREMRGFSALGAMILFQNISEVRERMYQMTGVDKHTTFQDIIGVSDPMLRAKRRTLQVSSSDSTILITGESGTGKELFARAIHAESPRNGYPFIAINCGAIPEMLLESELFGYEKGAFTGADSRGKPGKFEIAHKGTIFLDEIGDLPLHLQVKLLHAIQNRRIERVGSISPIDIDVRIIAATNKNLEKMIAAREFREDLFFRLNVIPIQIPPLRERDGDIELLLNYALDKFNKLLGKKIQRFSHDALRSLLNYGWPGNVRELENVVEYAINMEMSEEINKGNLPDKILRLQRSTGGRISLKEKLDDYQRVLIEECLNETGRSTEDKIIAAKKLGISESTLYRRIRELGIRG</sequence>
<evidence type="ECO:0000313" key="1">
    <source>
        <dbReference type="EMBL" id="QOX62223.1"/>
    </source>
</evidence>
<reference evidence="1" key="1">
    <citation type="submission" date="2019-08" db="EMBL/GenBank/DDBJ databases">
        <title>Genome sequence of Clostridiales bacterium MT110.</title>
        <authorList>
            <person name="Cao J."/>
        </authorList>
    </citation>
    <scope>NUCLEOTIDE SEQUENCE</scope>
    <source>
        <strain evidence="1">MT110</strain>
    </source>
</reference>
<keyword evidence="2" id="KW-1185">Reference proteome</keyword>
<evidence type="ECO:0000313" key="2">
    <source>
        <dbReference type="Proteomes" id="UP000594014"/>
    </source>
</evidence>
<accession>A0ACD1A758</accession>
<proteinExistence type="predicted"/>
<name>A0ACD1A758_9FIRM</name>
<gene>
    <name evidence="1" type="ORF">FRZ06_02065</name>
</gene>
<dbReference type="Proteomes" id="UP000594014">
    <property type="component" value="Chromosome"/>
</dbReference>
<protein>
    <submittedName>
        <fullName evidence="1">PAS domain-containing protein</fullName>
    </submittedName>
</protein>
<organism evidence="1 2">
    <name type="scientific">Anoxybacterium hadale</name>
    <dbReference type="NCBI Taxonomy" id="3408580"/>
    <lineage>
        <taxon>Bacteria</taxon>
        <taxon>Bacillati</taxon>
        <taxon>Bacillota</taxon>
        <taxon>Clostridia</taxon>
        <taxon>Peptostreptococcales</taxon>
        <taxon>Anaerovoracaceae</taxon>
        <taxon>Anoxybacterium</taxon>
    </lineage>
</organism>